<name>A0A852RPV4_9ACTN</name>
<feature type="domain" description="DUF5667" evidence="3">
    <location>
        <begin position="112"/>
        <end position="212"/>
    </location>
</feature>
<evidence type="ECO:0000313" key="5">
    <source>
        <dbReference type="Proteomes" id="UP000582231"/>
    </source>
</evidence>
<comment type="caution">
    <text evidence="4">The sequence shown here is derived from an EMBL/GenBank/DDBJ whole genome shotgun (WGS) entry which is preliminary data.</text>
</comment>
<dbReference type="Proteomes" id="UP000582231">
    <property type="component" value="Unassembled WGS sequence"/>
</dbReference>
<feature type="region of interest" description="Disordered" evidence="1">
    <location>
        <begin position="279"/>
        <end position="305"/>
    </location>
</feature>
<evidence type="ECO:0000259" key="3">
    <source>
        <dbReference type="Pfam" id="PF18915"/>
    </source>
</evidence>
<protein>
    <recommendedName>
        <fullName evidence="3">DUF5667 domain-containing protein</fullName>
    </recommendedName>
</protein>
<keyword evidence="2" id="KW-1133">Transmembrane helix</keyword>
<evidence type="ECO:0000313" key="4">
    <source>
        <dbReference type="EMBL" id="NYD33005.1"/>
    </source>
</evidence>
<dbReference type="Pfam" id="PF18915">
    <property type="entry name" value="DUF5667"/>
    <property type="match status" value="1"/>
</dbReference>
<dbReference type="RefSeq" id="WP_179729105.1">
    <property type="nucleotide sequence ID" value="NZ_BAABEF010000001.1"/>
</dbReference>
<dbReference type="AlphaFoldDB" id="A0A852RPV4"/>
<accession>A0A852RPV4</accession>
<keyword evidence="2" id="KW-0812">Transmembrane</keyword>
<organism evidence="4 5">
    <name type="scientific">Nocardioides kongjuensis</name>
    <dbReference type="NCBI Taxonomy" id="349522"/>
    <lineage>
        <taxon>Bacteria</taxon>
        <taxon>Bacillati</taxon>
        <taxon>Actinomycetota</taxon>
        <taxon>Actinomycetes</taxon>
        <taxon>Propionibacteriales</taxon>
        <taxon>Nocardioidaceae</taxon>
        <taxon>Nocardioides</taxon>
    </lineage>
</organism>
<evidence type="ECO:0000256" key="1">
    <source>
        <dbReference type="SAM" id="MobiDB-lite"/>
    </source>
</evidence>
<keyword evidence="5" id="KW-1185">Reference proteome</keyword>
<gene>
    <name evidence="4" type="ORF">BJ958_004551</name>
</gene>
<dbReference type="InterPro" id="IPR043725">
    <property type="entry name" value="DUF5667"/>
</dbReference>
<reference evidence="4 5" key="1">
    <citation type="submission" date="2020-07" db="EMBL/GenBank/DDBJ databases">
        <title>Sequencing the genomes of 1000 actinobacteria strains.</title>
        <authorList>
            <person name="Klenk H.-P."/>
        </authorList>
    </citation>
    <scope>NUCLEOTIDE SEQUENCE [LARGE SCALE GENOMIC DNA]</scope>
    <source>
        <strain evidence="4 5">DSM 19082</strain>
    </source>
</reference>
<proteinExistence type="predicted"/>
<evidence type="ECO:0000256" key="2">
    <source>
        <dbReference type="SAM" id="Phobius"/>
    </source>
</evidence>
<sequence>MRGNAWSRGAEEFDALVSGRAGDTEAHAELLELVAALRAVPPVSARPEFVSSLRTQLVAAAEREPARAEEALAVRLTPRQRRGSRERRLAAVIGGFAVVSATGSMAMASQDALPGDVLYPVKRALENAQTNLQSDGAAKADTLISHAEARLDELQSLVARDRSADEVNATLQDFTDQARQASEFALDDYAATGKSDRIADLRAFAGESMDVLAGLAPVIPSDSRSPLITATQTIRQIDAAAWEACPSCADGAVAELPDFAALPLAAVLAGDVTVPVDDAAPLPTKKPHQAPQATSTPDATAPIVPPVLPPVDLPTVPNPTKDLKKPLGETVEGVTKGLTDTLGINGGSQTTDGTATDPGLVPGLVDGLTGIVGGLLGGK</sequence>
<dbReference type="EMBL" id="JACCBF010000001">
    <property type="protein sequence ID" value="NYD33005.1"/>
    <property type="molecule type" value="Genomic_DNA"/>
</dbReference>
<feature type="transmembrane region" description="Helical" evidence="2">
    <location>
        <begin position="89"/>
        <end position="108"/>
    </location>
</feature>
<keyword evidence="2" id="KW-0472">Membrane</keyword>